<dbReference type="InterPro" id="IPR003343">
    <property type="entry name" value="Big_2"/>
</dbReference>
<reference evidence="4 5" key="1">
    <citation type="submission" date="2020-08" db="EMBL/GenBank/DDBJ databases">
        <title>Genomic Encyclopedia of Type Strains, Phase IV (KMG-IV): sequencing the most valuable type-strain genomes for metagenomic binning, comparative biology and taxonomic classification.</title>
        <authorList>
            <person name="Goeker M."/>
        </authorList>
    </citation>
    <scope>NUCLEOTIDE SEQUENCE [LARGE SCALE GENOMIC DNA]</scope>
    <source>
        <strain evidence="4 5">DSM 5391</strain>
    </source>
</reference>
<dbReference type="Pfam" id="PF00395">
    <property type="entry name" value="SLH"/>
    <property type="match status" value="3"/>
</dbReference>
<sequence length="625" mass="67621">MRKTAKGFYICLAVILSVLLAFGAPVMAAAQHPFKDVISRYDESVGYFYNAGVINGTSKTEFGTYDSLKRGDAAVILSRALSLDAANAPDAGFKDVNSRMKGHVNALVKEGIMNGFSDTVFSPDSYLTRGQMASILVHAFNLENYAKPTPFTDLSISFKDEIEALYGAGITGGISATKYGTNEQIKRGDFTFLLYKTMKLAAESTVKNVNAIDPIHVPAGAVLAEVNLPQTVGVVYNDGAAGTRKVQWNTTGLDLNTSAEYTLQGAVEGTALKASVKVVVHNPSVQQPSDITVVKGTSLANVNLPKQVKLTYNGSMTVNRNVTWDTTGLDLDKAGTYVLSGEVDRLYRYTTIKVIVKNTNVEALQDIKVAKGTALKDVPLPTQVKLLYNDGTYEYKNVTWNVSGLNLNKSGEYVLTGAIANTQWTATVKVIVTEDRYPDRVELNTSSVTLQKGTSIQLNAVLYPSNVTNKVVYWSSSNNSVATVNGSGNVTAVATGQAVIVVTTANGKTAAATITVVDNYVPNLEVNAYAGIVDSNNWIKRINFAINNNGSNTVSLEKIEVYEGVTIDETYTKAELESNNITTSITPNMRWTMHIDWSYGLNPDTSSVKIYIKANGQTYVYTREV</sequence>
<dbReference type="EMBL" id="JACHGK010000028">
    <property type="protein sequence ID" value="MBB6447767.1"/>
    <property type="molecule type" value="Genomic_DNA"/>
</dbReference>
<organism evidence="4 5">
    <name type="scientific">Bacillus benzoevorans</name>
    <dbReference type="NCBI Taxonomy" id="1456"/>
    <lineage>
        <taxon>Bacteria</taxon>
        <taxon>Bacillati</taxon>
        <taxon>Bacillota</taxon>
        <taxon>Bacilli</taxon>
        <taxon>Bacillales</taxon>
        <taxon>Bacillaceae</taxon>
        <taxon>Bacillus</taxon>
    </lineage>
</organism>
<protein>
    <submittedName>
        <fullName evidence="4">Uncharacterized protein YjdB</fullName>
    </submittedName>
</protein>
<name>A0A7X0HXG1_9BACI</name>
<dbReference type="SUPFAM" id="SSF49373">
    <property type="entry name" value="Invasin/intimin cell-adhesion fragments"/>
    <property type="match status" value="1"/>
</dbReference>
<accession>A0A7X0HXG1</accession>
<dbReference type="Proteomes" id="UP000531594">
    <property type="component" value="Unassembled WGS sequence"/>
</dbReference>
<dbReference type="InterPro" id="IPR008964">
    <property type="entry name" value="Invasin/intimin_cell_adhesion"/>
</dbReference>
<dbReference type="InterPro" id="IPR001119">
    <property type="entry name" value="SLH_dom"/>
</dbReference>
<evidence type="ECO:0000256" key="2">
    <source>
        <dbReference type="SAM" id="SignalP"/>
    </source>
</evidence>
<dbReference type="PROSITE" id="PS51272">
    <property type="entry name" value="SLH"/>
    <property type="match status" value="1"/>
</dbReference>
<dbReference type="AlphaFoldDB" id="A0A7X0HXG1"/>
<evidence type="ECO:0000256" key="1">
    <source>
        <dbReference type="ARBA" id="ARBA00022729"/>
    </source>
</evidence>
<feature type="signal peptide" evidence="2">
    <location>
        <begin position="1"/>
        <end position="23"/>
    </location>
</feature>
<keyword evidence="1 2" id="KW-0732">Signal</keyword>
<dbReference type="InterPro" id="IPR011081">
    <property type="entry name" value="Big_4"/>
</dbReference>
<keyword evidence="5" id="KW-1185">Reference proteome</keyword>
<dbReference type="Pfam" id="PF02368">
    <property type="entry name" value="Big_2"/>
    <property type="match status" value="1"/>
</dbReference>
<proteinExistence type="predicted"/>
<dbReference type="Gene3D" id="2.60.40.1080">
    <property type="match status" value="1"/>
</dbReference>
<evidence type="ECO:0000259" key="3">
    <source>
        <dbReference type="PROSITE" id="PS51272"/>
    </source>
</evidence>
<dbReference type="SMART" id="SM00635">
    <property type="entry name" value="BID_2"/>
    <property type="match status" value="2"/>
</dbReference>
<comment type="caution">
    <text evidence="4">The sequence shown here is derived from an EMBL/GenBank/DDBJ whole genome shotgun (WGS) entry which is preliminary data.</text>
</comment>
<dbReference type="RefSeq" id="WP_184530031.1">
    <property type="nucleotide sequence ID" value="NZ_JACHGK010000028.1"/>
</dbReference>
<feature type="domain" description="SLH" evidence="3">
    <location>
        <begin position="87"/>
        <end position="150"/>
    </location>
</feature>
<evidence type="ECO:0000313" key="4">
    <source>
        <dbReference type="EMBL" id="MBB6447767.1"/>
    </source>
</evidence>
<evidence type="ECO:0000313" key="5">
    <source>
        <dbReference type="Proteomes" id="UP000531594"/>
    </source>
</evidence>
<dbReference type="Pfam" id="PF07532">
    <property type="entry name" value="Big_4"/>
    <property type="match status" value="3"/>
</dbReference>
<feature type="chain" id="PRO_5039593216" evidence="2">
    <location>
        <begin position="24"/>
        <end position="625"/>
    </location>
</feature>
<gene>
    <name evidence="4" type="ORF">HNR53_004476</name>
</gene>